<dbReference type="Proteomes" id="UP000595140">
    <property type="component" value="Unassembled WGS sequence"/>
</dbReference>
<dbReference type="Gene3D" id="3.30.70.260">
    <property type="match status" value="1"/>
</dbReference>
<feature type="domain" description="ACT" evidence="3">
    <location>
        <begin position="130"/>
        <end position="216"/>
    </location>
</feature>
<sequence length="468" mass="51697">MEICYRRPSVHPEFKLLIERIHPPRVCIDNDAFPDCTLVKVDSANKHGILLEMVQVLTDLDLVISKSYISSDGGWLMDVFHVTDQSGKKIIEESIIHYITQALCESRRGIQSLKRGDVGPRFVFTEQTTALEMTGTDRPGLMSEISAVLAEMGCHITGAVAWTHNARAACILYVEEGEDDDAKRGPIRDPYRVAQIQAQLENVVEAHHQNGQRRSMRISDPGATHAERRLHQLMVADGDFEQCGPRNEGGGARVKIENCKEKGGYSIVTVWCRDRPKLLFDTVCALTDMRYVVSHASISSQDSMSVQEYYLRHEDGCTLNLESERNRVTQCLIAATERRASHGLRLDIRTRNKRGLLSDVTRVFRENGLSISRAEIGTRGESAIGTFYVKDASGQSVVSKETVESVRREIGSTAMVVHESSSRSALAAAANGGEQVDKAAGGGGGVSLGSLLWAQLERISSNFRPIRS</sequence>
<dbReference type="SUPFAM" id="SSF55021">
    <property type="entry name" value="ACT-like"/>
    <property type="match status" value="3"/>
</dbReference>
<dbReference type="AlphaFoldDB" id="A0A484LG82"/>
<evidence type="ECO:0000313" key="4">
    <source>
        <dbReference type="EMBL" id="VFQ75354.1"/>
    </source>
</evidence>
<dbReference type="Pfam" id="PF01842">
    <property type="entry name" value="ACT"/>
    <property type="match status" value="1"/>
</dbReference>
<accession>A0A484LG82</accession>
<dbReference type="OrthoDB" id="2019938at2759"/>
<dbReference type="GO" id="GO:0016597">
    <property type="term" value="F:amino acid binding"/>
    <property type="evidence" value="ECO:0007669"/>
    <property type="project" value="UniProtKB-UniRule"/>
</dbReference>
<proteinExistence type="predicted"/>
<dbReference type="PROSITE" id="PS51671">
    <property type="entry name" value="ACT"/>
    <property type="match status" value="2"/>
</dbReference>
<protein>
    <recommendedName>
        <fullName evidence="2">ACT domain-containing protein ACR</fullName>
    </recommendedName>
    <alternativeName>
        <fullName evidence="2">Protein ACT DOMAIN REPEATS</fullName>
    </alternativeName>
</protein>
<dbReference type="PANTHER" id="PTHR31096">
    <property type="entry name" value="ACT DOMAIN-CONTAINING PROTEIN ACR4-RELATED"/>
    <property type="match status" value="1"/>
</dbReference>
<evidence type="ECO:0000256" key="2">
    <source>
        <dbReference type="RuleBase" id="RU369043"/>
    </source>
</evidence>
<keyword evidence="1 2" id="KW-0677">Repeat</keyword>
<dbReference type="InterPro" id="IPR002912">
    <property type="entry name" value="ACT_dom"/>
</dbReference>
<comment type="function">
    <text evidence="2">Binds amino acids.</text>
</comment>
<keyword evidence="5" id="KW-1185">Reference proteome</keyword>
<organism evidence="4 5">
    <name type="scientific">Cuscuta campestris</name>
    <dbReference type="NCBI Taxonomy" id="132261"/>
    <lineage>
        <taxon>Eukaryota</taxon>
        <taxon>Viridiplantae</taxon>
        <taxon>Streptophyta</taxon>
        <taxon>Embryophyta</taxon>
        <taxon>Tracheophyta</taxon>
        <taxon>Spermatophyta</taxon>
        <taxon>Magnoliopsida</taxon>
        <taxon>eudicotyledons</taxon>
        <taxon>Gunneridae</taxon>
        <taxon>Pentapetalae</taxon>
        <taxon>asterids</taxon>
        <taxon>lamiids</taxon>
        <taxon>Solanales</taxon>
        <taxon>Convolvulaceae</taxon>
        <taxon>Cuscuteae</taxon>
        <taxon>Cuscuta</taxon>
        <taxon>Cuscuta subgen. Grammica</taxon>
        <taxon>Cuscuta sect. Cleistogrammica</taxon>
    </lineage>
</organism>
<feature type="domain" description="ACT" evidence="3">
    <location>
        <begin position="345"/>
        <end position="423"/>
    </location>
</feature>
<reference evidence="4" key="1">
    <citation type="submission" date="2018-04" db="EMBL/GenBank/DDBJ databases">
        <authorList>
            <person name="Vogel A."/>
        </authorList>
    </citation>
    <scope>NUCLEOTIDE SEQUENCE [LARGE SCALE GENOMIC DNA]</scope>
</reference>
<dbReference type="EMBL" id="OOIL02001451">
    <property type="protein sequence ID" value="VFQ75354.1"/>
    <property type="molecule type" value="Genomic_DNA"/>
</dbReference>
<dbReference type="InterPro" id="IPR040217">
    <property type="entry name" value="ACR1-12"/>
</dbReference>
<name>A0A484LG82_9ASTE</name>
<dbReference type="CDD" id="cd04897">
    <property type="entry name" value="ACT_ACR_3"/>
    <property type="match status" value="1"/>
</dbReference>
<dbReference type="Pfam" id="PF13740">
    <property type="entry name" value="ACT_6"/>
    <property type="match status" value="1"/>
</dbReference>
<evidence type="ECO:0000259" key="3">
    <source>
        <dbReference type="PROSITE" id="PS51671"/>
    </source>
</evidence>
<evidence type="ECO:0000256" key="1">
    <source>
        <dbReference type="ARBA" id="ARBA00022737"/>
    </source>
</evidence>
<evidence type="ECO:0000313" key="5">
    <source>
        <dbReference type="Proteomes" id="UP000595140"/>
    </source>
</evidence>
<gene>
    <name evidence="4" type="ORF">CCAM_LOCUS17130</name>
</gene>
<dbReference type="InterPro" id="IPR045865">
    <property type="entry name" value="ACT-like_dom_sf"/>
</dbReference>
<dbReference type="CDD" id="cd04895">
    <property type="entry name" value="ACT_ACR_1"/>
    <property type="match status" value="1"/>
</dbReference>
<dbReference type="PANTHER" id="PTHR31096:SF7">
    <property type="entry name" value="ACT DOMAIN-CONTAINING PROTEIN ACR1"/>
    <property type="match status" value="1"/>
</dbReference>